<gene>
    <name evidence="2" type="ORF">EYQ16_05200</name>
</gene>
<dbReference type="AlphaFoldDB" id="A0A7C8DNL8"/>
<feature type="compositionally biased region" description="Polar residues" evidence="1">
    <location>
        <begin position="79"/>
        <end position="88"/>
    </location>
</feature>
<evidence type="ECO:0000256" key="1">
    <source>
        <dbReference type="SAM" id="MobiDB-lite"/>
    </source>
</evidence>
<accession>A0A7C8DNL8</accession>
<reference evidence="3" key="1">
    <citation type="journal article" date="2019" name="bioRxiv">
        <title>Genome diversification in globally distributed novel marine Proteobacteria is linked to environmental adaptation.</title>
        <authorList>
            <person name="Zhou Z."/>
            <person name="Tran P.Q."/>
            <person name="Kieft K."/>
            <person name="Anantharaman K."/>
        </authorList>
    </citation>
    <scope>NUCLEOTIDE SEQUENCE [LARGE SCALE GENOMIC DNA]</scope>
</reference>
<feature type="region of interest" description="Disordered" evidence="1">
    <location>
        <begin position="61"/>
        <end position="88"/>
    </location>
</feature>
<sequence length="88" mass="10011">MAEVVLKLGLPPLEGFLYFVERDCTVWKHQGSTKECVSEKTFERDEGYLYFIDLNGDLARLPDPQKRDPETNALFRPGTQVSADESSD</sequence>
<organism evidence="2 3">
    <name type="scientific">Marine Group III euryarchaeote</name>
    <dbReference type="NCBI Taxonomy" id="2173149"/>
    <lineage>
        <taxon>Archaea</taxon>
        <taxon>Methanobacteriati</taxon>
        <taxon>Thermoplasmatota</taxon>
        <taxon>Thermoplasmata</taxon>
        <taxon>Candidatus Thermoprofundales</taxon>
    </lineage>
</organism>
<protein>
    <submittedName>
        <fullName evidence="2">Uncharacterized protein</fullName>
    </submittedName>
</protein>
<name>A0A7C8DNL8_9ARCH</name>
<evidence type="ECO:0000313" key="2">
    <source>
        <dbReference type="EMBL" id="HIG63891.1"/>
    </source>
</evidence>
<evidence type="ECO:0000313" key="3">
    <source>
        <dbReference type="Proteomes" id="UP000589516"/>
    </source>
</evidence>
<comment type="caution">
    <text evidence="2">The sequence shown here is derived from an EMBL/GenBank/DDBJ whole genome shotgun (WGS) entry which is preliminary data.</text>
</comment>
<dbReference type="Proteomes" id="UP000589516">
    <property type="component" value="Unassembled WGS sequence"/>
</dbReference>
<proteinExistence type="predicted"/>
<dbReference type="EMBL" id="DUAV01000032">
    <property type="protein sequence ID" value="HIG63891.1"/>
    <property type="molecule type" value="Genomic_DNA"/>
</dbReference>